<evidence type="ECO:0000313" key="2">
    <source>
        <dbReference type="EMBL" id="CAA9276929.1"/>
    </source>
</evidence>
<proteinExistence type="predicted"/>
<dbReference type="AlphaFoldDB" id="A0A6J4JD24"/>
<reference evidence="2" key="1">
    <citation type="submission" date="2020-02" db="EMBL/GenBank/DDBJ databases">
        <authorList>
            <person name="Meier V. D."/>
        </authorList>
    </citation>
    <scope>NUCLEOTIDE SEQUENCE</scope>
    <source>
        <strain evidence="2">AVDCRST_MAG10</strain>
    </source>
</reference>
<gene>
    <name evidence="2" type="ORF">AVDCRST_MAG10-3644</name>
</gene>
<name>A0A6J4JD24_9ACTN</name>
<feature type="region of interest" description="Disordered" evidence="1">
    <location>
        <begin position="1"/>
        <end position="41"/>
    </location>
</feature>
<organism evidence="2">
    <name type="scientific">uncultured Acidimicrobiales bacterium</name>
    <dbReference type="NCBI Taxonomy" id="310071"/>
    <lineage>
        <taxon>Bacteria</taxon>
        <taxon>Bacillati</taxon>
        <taxon>Actinomycetota</taxon>
        <taxon>Acidimicrobiia</taxon>
        <taxon>Acidimicrobiales</taxon>
        <taxon>environmental samples</taxon>
    </lineage>
</organism>
<protein>
    <submittedName>
        <fullName evidence="2">Uncharacterized protein</fullName>
    </submittedName>
</protein>
<dbReference type="EMBL" id="CADCTB010000219">
    <property type="protein sequence ID" value="CAA9276929.1"/>
    <property type="molecule type" value="Genomic_DNA"/>
</dbReference>
<accession>A0A6J4JD24</accession>
<evidence type="ECO:0000256" key="1">
    <source>
        <dbReference type="SAM" id="MobiDB-lite"/>
    </source>
</evidence>
<sequence length="41" mass="4458">MTAKVAPPTTSIPLFPPHRAATPGWRQESSFAGSIHRGSRR</sequence>